<dbReference type="CDD" id="cd04301">
    <property type="entry name" value="NAT_SF"/>
    <property type="match status" value="1"/>
</dbReference>
<dbReference type="SUPFAM" id="SSF55729">
    <property type="entry name" value="Acyl-CoA N-acyltransferases (Nat)"/>
    <property type="match status" value="1"/>
</dbReference>
<keyword evidence="3" id="KW-1185">Reference proteome</keyword>
<organism evidence="2 3">
    <name type="scientific">Natronoflexus pectinivorans</name>
    <dbReference type="NCBI Taxonomy" id="682526"/>
    <lineage>
        <taxon>Bacteria</taxon>
        <taxon>Pseudomonadati</taxon>
        <taxon>Bacteroidota</taxon>
        <taxon>Bacteroidia</taxon>
        <taxon>Marinilabiliales</taxon>
        <taxon>Marinilabiliaceae</taxon>
        <taxon>Natronoflexus</taxon>
    </lineage>
</organism>
<comment type="caution">
    <text evidence="2">The sequence shown here is derived from an EMBL/GenBank/DDBJ whole genome shotgun (WGS) entry which is preliminary data.</text>
</comment>
<dbReference type="Pfam" id="PF13302">
    <property type="entry name" value="Acetyltransf_3"/>
    <property type="match status" value="1"/>
</dbReference>
<evidence type="ECO:0000313" key="2">
    <source>
        <dbReference type="EMBL" id="TCO07082.1"/>
    </source>
</evidence>
<dbReference type="AlphaFoldDB" id="A0A4R2GFV9"/>
<dbReference type="PROSITE" id="PS51186">
    <property type="entry name" value="GNAT"/>
    <property type="match status" value="1"/>
</dbReference>
<protein>
    <submittedName>
        <fullName evidence="2">Diamine N-acetyltransferase</fullName>
    </submittedName>
</protein>
<dbReference type="EMBL" id="SLWK01000010">
    <property type="protein sequence ID" value="TCO07082.1"/>
    <property type="molecule type" value="Genomic_DNA"/>
</dbReference>
<dbReference type="PANTHER" id="PTHR43415:SF3">
    <property type="entry name" value="GNAT-FAMILY ACETYLTRANSFERASE"/>
    <property type="match status" value="1"/>
</dbReference>
<evidence type="ECO:0000259" key="1">
    <source>
        <dbReference type="PROSITE" id="PS51186"/>
    </source>
</evidence>
<keyword evidence="2" id="KW-0808">Transferase</keyword>
<gene>
    <name evidence="2" type="ORF">EV194_11081</name>
</gene>
<dbReference type="InterPro" id="IPR016181">
    <property type="entry name" value="Acyl_CoA_acyltransferase"/>
</dbReference>
<sequence>MIKNEELILRAIEPEDIDILYQWENNMEIWQAGNTLVPFSKYQLKKYIESSSLDLYQTKQLRLMIDLAEQNRSTIGMIDLFDFDPYHNRAGVGIMIHQAYRGKGYASNGLKLFTDYCFNHLGIHQLYCNIAVTNQPSIELFTKNGFQKIGIKKAWIKTMKGWEDEAMFQLINDKK</sequence>
<dbReference type="PANTHER" id="PTHR43415">
    <property type="entry name" value="SPERMIDINE N(1)-ACETYLTRANSFERASE"/>
    <property type="match status" value="1"/>
</dbReference>
<dbReference type="InterPro" id="IPR000182">
    <property type="entry name" value="GNAT_dom"/>
</dbReference>
<feature type="domain" description="N-acetyltransferase" evidence="1">
    <location>
        <begin position="7"/>
        <end position="172"/>
    </location>
</feature>
<dbReference type="OrthoDB" id="893030at2"/>
<reference evidence="2 3" key="1">
    <citation type="submission" date="2019-03" db="EMBL/GenBank/DDBJ databases">
        <title>Genomic Encyclopedia of Type Strains, Phase IV (KMG-IV): sequencing the most valuable type-strain genomes for metagenomic binning, comparative biology and taxonomic classification.</title>
        <authorList>
            <person name="Goeker M."/>
        </authorList>
    </citation>
    <scope>NUCLEOTIDE SEQUENCE [LARGE SCALE GENOMIC DNA]</scope>
    <source>
        <strain evidence="2 3">DSM 24179</strain>
    </source>
</reference>
<dbReference type="Gene3D" id="3.40.630.30">
    <property type="match status" value="1"/>
</dbReference>
<evidence type="ECO:0000313" key="3">
    <source>
        <dbReference type="Proteomes" id="UP000295221"/>
    </source>
</evidence>
<dbReference type="RefSeq" id="WP_132434418.1">
    <property type="nucleotide sequence ID" value="NZ_SLWK01000010.1"/>
</dbReference>
<dbReference type="GO" id="GO:0016747">
    <property type="term" value="F:acyltransferase activity, transferring groups other than amino-acyl groups"/>
    <property type="evidence" value="ECO:0007669"/>
    <property type="project" value="InterPro"/>
</dbReference>
<dbReference type="Proteomes" id="UP000295221">
    <property type="component" value="Unassembled WGS sequence"/>
</dbReference>
<accession>A0A4R2GFV9</accession>
<name>A0A4R2GFV9_9BACT</name>
<proteinExistence type="predicted"/>